<keyword evidence="2" id="KW-1185">Reference proteome</keyword>
<comment type="caution">
    <text evidence="1">The sequence shown here is derived from an EMBL/GenBank/DDBJ whole genome shotgun (WGS) entry which is preliminary data.</text>
</comment>
<reference evidence="1 2" key="1">
    <citation type="submission" date="2024-07" db="EMBL/GenBank/DDBJ databases">
        <authorList>
            <person name="Akdeniz Z."/>
        </authorList>
    </citation>
    <scope>NUCLEOTIDE SEQUENCE [LARGE SCALE GENOMIC DNA]</scope>
</reference>
<sequence length="163" mass="18497">MSDTEKPISKPVIELVRHFVQQNLVSPCAITDIPNEVQLYFTYINAKYSWSYTKELSKLLSIDIKAIATNCLHNMGLEEEDFRNSVSVDVIDEKLIGIGCRVEQLFSAQTICDAVLSFDASYLIKKLQILRSEEVKGVSKNQSDQFKYSNRVGTEISRRVAIN</sequence>
<proteinExistence type="predicted"/>
<accession>A0ABP1GDA0</accession>
<name>A0ABP1GDA0_9EUKA</name>
<evidence type="ECO:0000313" key="1">
    <source>
        <dbReference type="EMBL" id="CAL5970112.1"/>
    </source>
</evidence>
<organism evidence="1 2">
    <name type="scientific">Hexamita inflata</name>
    <dbReference type="NCBI Taxonomy" id="28002"/>
    <lineage>
        <taxon>Eukaryota</taxon>
        <taxon>Metamonada</taxon>
        <taxon>Diplomonadida</taxon>
        <taxon>Hexamitidae</taxon>
        <taxon>Hexamitinae</taxon>
        <taxon>Hexamita</taxon>
    </lineage>
</organism>
<gene>
    <name evidence="1" type="ORF">HINF_LOCUS52</name>
</gene>
<evidence type="ECO:0000313" key="2">
    <source>
        <dbReference type="Proteomes" id="UP001642409"/>
    </source>
</evidence>
<protein>
    <submittedName>
        <fullName evidence="1">Hypothetical_protein</fullName>
    </submittedName>
</protein>
<dbReference type="Proteomes" id="UP001642409">
    <property type="component" value="Unassembled WGS sequence"/>
</dbReference>
<dbReference type="EMBL" id="CAXDID020000001">
    <property type="protein sequence ID" value="CAL5970112.1"/>
    <property type="molecule type" value="Genomic_DNA"/>
</dbReference>